<proteinExistence type="predicted"/>
<name>A0A6J5MZF6_9CAUD</name>
<evidence type="ECO:0000313" key="1">
    <source>
        <dbReference type="EMBL" id="CAB4152655.1"/>
    </source>
</evidence>
<reference evidence="1" key="1">
    <citation type="submission" date="2020-04" db="EMBL/GenBank/DDBJ databases">
        <authorList>
            <person name="Chiriac C."/>
            <person name="Salcher M."/>
            <person name="Ghai R."/>
            <person name="Kavagutti S V."/>
        </authorList>
    </citation>
    <scope>NUCLEOTIDE SEQUENCE</scope>
</reference>
<organism evidence="1">
    <name type="scientific">uncultured Caudovirales phage</name>
    <dbReference type="NCBI Taxonomy" id="2100421"/>
    <lineage>
        <taxon>Viruses</taxon>
        <taxon>Duplodnaviria</taxon>
        <taxon>Heunggongvirae</taxon>
        <taxon>Uroviricota</taxon>
        <taxon>Caudoviricetes</taxon>
        <taxon>Peduoviridae</taxon>
        <taxon>Maltschvirus</taxon>
        <taxon>Maltschvirus maltsch</taxon>
    </lineage>
</organism>
<protein>
    <submittedName>
        <fullName evidence="1">Uncharacterized protein</fullName>
    </submittedName>
</protein>
<dbReference type="EMBL" id="LR796574">
    <property type="protein sequence ID" value="CAB4152655.1"/>
    <property type="molecule type" value="Genomic_DNA"/>
</dbReference>
<sequence length="205" mass="22453">MIEGKSFIGIKVTASNLNETKLAMLRLVDTQTRTQALKQGALSALDAIRDFYNNKGRMPWINPSLPTHGPGRDLSRWWEATASGWAIARATGSSVTFANSAIGLAHKITGGTIRAKRNKFLTIPLVPKAHSVRASDYSKNISPLFRVKGVLAEKDEDSPTGIRPVYALKKSITHKPWPNALPPEASYIDALLDTALDYIENDLSK</sequence>
<gene>
    <name evidence="1" type="ORF">UFOVP612_18</name>
</gene>
<accession>A0A6J5MZF6</accession>